<evidence type="ECO:0000313" key="1">
    <source>
        <dbReference type="EMBL" id="EME75589.1"/>
    </source>
</evidence>
<evidence type="ECO:0000313" key="2">
    <source>
        <dbReference type="Proteomes" id="UP000011907"/>
    </source>
</evidence>
<dbReference type="PATRIC" id="fig|1274524.3.peg.1024"/>
<proteinExistence type="predicted"/>
<name>M5P833_9BACI</name>
<evidence type="ECO:0008006" key="3">
    <source>
        <dbReference type="Google" id="ProtNLM"/>
    </source>
</evidence>
<gene>
    <name evidence="1" type="ORF">BSONL12_04723</name>
</gene>
<organism evidence="1 2">
    <name type="scientific">Bacillus sonorensis L12</name>
    <dbReference type="NCBI Taxonomy" id="1274524"/>
    <lineage>
        <taxon>Bacteria</taxon>
        <taxon>Bacillati</taxon>
        <taxon>Bacillota</taxon>
        <taxon>Bacilli</taxon>
        <taxon>Bacillales</taxon>
        <taxon>Bacillaceae</taxon>
        <taxon>Bacillus</taxon>
    </lineage>
</organism>
<sequence length="59" mass="7240">MNKLDNELLFWDTEDLMKNTKICWNAIQEKSFFDSRFPKRKVGRKWVLPAKQTKEFLFE</sequence>
<dbReference type="EMBL" id="AOFM01000004">
    <property type="protein sequence ID" value="EME75589.1"/>
    <property type="molecule type" value="Genomic_DNA"/>
</dbReference>
<protein>
    <recommendedName>
        <fullName evidence="3">Group-specific protein</fullName>
    </recommendedName>
</protein>
<dbReference type="AlphaFoldDB" id="M5P833"/>
<comment type="caution">
    <text evidence="1">The sequence shown here is derived from an EMBL/GenBank/DDBJ whole genome shotgun (WGS) entry which is preliminary data.</text>
</comment>
<dbReference type="Proteomes" id="UP000011907">
    <property type="component" value="Unassembled WGS sequence"/>
</dbReference>
<reference evidence="1 2" key="1">
    <citation type="journal article" date="2013" name="Genome Announc.">
        <title>Draft Whole-Genome Sequence of Bacillus sonorensis Strain L12, a Source of Nonribosomal Lipopeptides.</title>
        <authorList>
            <person name="Adimpong D.B."/>
            <person name="Sorensen K.I."/>
            <person name="Nielsen D.S."/>
            <person name="Thorsen L."/>
            <person name="Rasmussen T.B."/>
            <person name="Derkx P.M."/>
            <person name="Jespersen L."/>
        </authorList>
    </citation>
    <scope>NUCLEOTIDE SEQUENCE [LARGE SCALE GENOMIC DNA]</scope>
    <source>
        <strain evidence="1 2">L12</strain>
    </source>
</reference>
<accession>M5P833</accession>